<dbReference type="PANTHER" id="PTHR48081:SF13">
    <property type="entry name" value="ALPHA_BETA HYDROLASE"/>
    <property type="match status" value="1"/>
</dbReference>
<dbReference type="PANTHER" id="PTHR48081">
    <property type="entry name" value="AB HYDROLASE SUPERFAMILY PROTEIN C4A8.06C"/>
    <property type="match status" value="1"/>
</dbReference>
<feature type="compositionally biased region" description="Polar residues" evidence="2">
    <location>
        <begin position="369"/>
        <end position="392"/>
    </location>
</feature>
<evidence type="ECO:0000256" key="2">
    <source>
        <dbReference type="SAM" id="MobiDB-lite"/>
    </source>
</evidence>
<dbReference type="InterPro" id="IPR049492">
    <property type="entry name" value="BD-FAE-like_dom"/>
</dbReference>
<dbReference type="PROSITE" id="PS50222">
    <property type="entry name" value="EF_HAND_2"/>
    <property type="match status" value="1"/>
</dbReference>
<feature type="signal peptide" evidence="3">
    <location>
        <begin position="1"/>
        <end position="22"/>
    </location>
</feature>
<dbReference type="OrthoDB" id="265201at2"/>
<evidence type="ECO:0000313" key="5">
    <source>
        <dbReference type="EMBL" id="PQO36240.1"/>
    </source>
</evidence>
<dbReference type="EMBL" id="PUHY01000006">
    <property type="protein sequence ID" value="PQO36240.1"/>
    <property type="molecule type" value="Genomic_DNA"/>
</dbReference>
<feature type="chain" id="PRO_5015449584" evidence="3">
    <location>
        <begin position="23"/>
        <end position="392"/>
    </location>
</feature>
<name>A0A2S8FW09_9BACT</name>
<dbReference type="SUPFAM" id="SSF53474">
    <property type="entry name" value="alpha/beta-Hydrolases"/>
    <property type="match status" value="1"/>
</dbReference>
<feature type="region of interest" description="Disordered" evidence="2">
    <location>
        <begin position="366"/>
        <end position="392"/>
    </location>
</feature>
<evidence type="ECO:0000256" key="3">
    <source>
        <dbReference type="SAM" id="SignalP"/>
    </source>
</evidence>
<dbReference type="Gene3D" id="3.40.50.1820">
    <property type="entry name" value="alpha/beta hydrolase"/>
    <property type="match status" value="1"/>
</dbReference>
<dbReference type="Pfam" id="PF20434">
    <property type="entry name" value="BD-FAE"/>
    <property type="match status" value="1"/>
</dbReference>
<dbReference type="InterPro" id="IPR002048">
    <property type="entry name" value="EF_hand_dom"/>
</dbReference>
<dbReference type="GO" id="GO:0005509">
    <property type="term" value="F:calcium ion binding"/>
    <property type="evidence" value="ECO:0007669"/>
    <property type="project" value="InterPro"/>
</dbReference>
<dbReference type="Proteomes" id="UP000238322">
    <property type="component" value="Unassembled WGS sequence"/>
</dbReference>
<comment type="caution">
    <text evidence="5">The sequence shown here is derived from an EMBL/GenBank/DDBJ whole genome shotgun (WGS) entry which is preliminary data.</text>
</comment>
<dbReference type="SUPFAM" id="SSF47473">
    <property type="entry name" value="EF-hand"/>
    <property type="match status" value="1"/>
</dbReference>
<dbReference type="InterPro" id="IPR018247">
    <property type="entry name" value="EF_Hand_1_Ca_BS"/>
</dbReference>
<protein>
    <submittedName>
        <fullName evidence="5">Carboxylesterase</fullName>
    </submittedName>
</protein>
<dbReference type="RefSeq" id="WP_105329530.1">
    <property type="nucleotide sequence ID" value="NZ_PUHY01000006.1"/>
</dbReference>
<dbReference type="AlphaFoldDB" id="A0A2S8FW09"/>
<dbReference type="PROSITE" id="PS00018">
    <property type="entry name" value="EF_HAND_1"/>
    <property type="match status" value="2"/>
</dbReference>
<evidence type="ECO:0000313" key="6">
    <source>
        <dbReference type="Proteomes" id="UP000238322"/>
    </source>
</evidence>
<dbReference type="CDD" id="cd00051">
    <property type="entry name" value="EFh"/>
    <property type="match status" value="1"/>
</dbReference>
<dbReference type="InterPro" id="IPR029058">
    <property type="entry name" value="AB_hydrolase_fold"/>
</dbReference>
<dbReference type="InterPro" id="IPR050300">
    <property type="entry name" value="GDXG_lipolytic_enzyme"/>
</dbReference>
<keyword evidence="3" id="KW-0732">Signal</keyword>
<reference evidence="5 6" key="1">
    <citation type="submission" date="2018-02" db="EMBL/GenBank/DDBJ databases">
        <title>Comparative genomes isolates from brazilian mangrove.</title>
        <authorList>
            <person name="Araujo J.E."/>
            <person name="Taketani R.G."/>
            <person name="Silva M.C.P."/>
            <person name="Loureco M.V."/>
            <person name="Andreote F.D."/>
        </authorList>
    </citation>
    <scope>NUCLEOTIDE SEQUENCE [LARGE SCALE GENOMIC DNA]</scope>
    <source>
        <strain evidence="5 6">Hex-1 MGV</strain>
    </source>
</reference>
<dbReference type="InterPro" id="IPR011992">
    <property type="entry name" value="EF-hand-dom_pair"/>
</dbReference>
<dbReference type="GO" id="GO:0016787">
    <property type="term" value="F:hydrolase activity"/>
    <property type="evidence" value="ECO:0007669"/>
    <property type="project" value="UniProtKB-KW"/>
</dbReference>
<dbReference type="Pfam" id="PF13202">
    <property type="entry name" value="EF-hand_5"/>
    <property type="match status" value="2"/>
</dbReference>
<keyword evidence="1" id="KW-0378">Hydrolase</keyword>
<evidence type="ECO:0000259" key="4">
    <source>
        <dbReference type="PROSITE" id="PS50222"/>
    </source>
</evidence>
<proteinExistence type="predicted"/>
<accession>A0A2S8FW09</accession>
<feature type="domain" description="EF-hand" evidence="4">
    <location>
        <begin position="28"/>
        <end position="54"/>
    </location>
</feature>
<sequence length="392" mass="42665">MNRYARNFSLVGCLLLATSAFAQQGPSFDRFDRNNDGKIEKDELPVAAQRLFERLDADSDGSVTKQEFETFERRRAAMQRQRGNQDDGMVDGVKITRNIPYADPKINRQKLDIALPEKRASDEPLPVIVLIHGGGWQGGTHGPYLTRAIPLVRSGEFAAVSIGYRLTDVASWPTQIHDCQAGLRWVKANAEKYNWDPERIVVWGSSAGGHLVAMLGVSADAKEIDGKLGPHRDEDLKVAGVVDFFGPANMATMGDPPGFERHNSADSPESKLLGGAVKEVPEVAKSASPQSYVSAGDAPFLILHGTKDGTVPFQQSVDFHAALKKAGVDSTFVPVEGAGHGFAGAEVNDRVRDFLDKILLGKDVKVSSEPIQSAQRPQRNRQQGSPNRGEQD</sequence>
<dbReference type="Gene3D" id="1.10.238.10">
    <property type="entry name" value="EF-hand"/>
    <property type="match status" value="1"/>
</dbReference>
<evidence type="ECO:0000256" key="1">
    <source>
        <dbReference type="ARBA" id="ARBA00022801"/>
    </source>
</evidence>
<organism evidence="5 6">
    <name type="scientific">Blastopirellula marina</name>
    <dbReference type="NCBI Taxonomy" id="124"/>
    <lineage>
        <taxon>Bacteria</taxon>
        <taxon>Pseudomonadati</taxon>
        <taxon>Planctomycetota</taxon>
        <taxon>Planctomycetia</taxon>
        <taxon>Pirellulales</taxon>
        <taxon>Pirellulaceae</taxon>
        <taxon>Blastopirellula</taxon>
    </lineage>
</organism>
<gene>
    <name evidence="5" type="ORF">C5Y83_10010</name>
</gene>